<name>W2C3I4_9BACT</name>
<sequence>MTQIEIILERSKDFWWAYSTNVEGINGGGETEEAARREVLQCIELQKELGNLSAHETYKPVFHYAAVELCAY</sequence>
<reference evidence="1 2" key="1">
    <citation type="submission" date="2013-11" db="EMBL/GenBank/DDBJ databases">
        <title>Single cell genomics of uncultured Tannerella BU063 (oral taxon 286).</title>
        <authorList>
            <person name="Beall C.J."/>
            <person name="Campbell A.G."/>
            <person name="Griffen A.L."/>
            <person name="Podar M."/>
            <person name="Leys E.J."/>
        </authorList>
    </citation>
    <scope>NUCLEOTIDE SEQUENCE [LARGE SCALE GENOMIC DNA]</scope>
    <source>
        <strain evidence="1">Cell 2</strain>
    </source>
</reference>
<gene>
    <name evidence="1" type="ORF">N425_12110</name>
</gene>
<protein>
    <recommendedName>
        <fullName evidence="3">HicB family protein</fullName>
    </recommendedName>
</protein>
<dbReference type="InterPro" id="IPR035069">
    <property type="entry name" value="TTHA1013/TTHA0281-like"/>
</dbReference>
<comment type="caution">
    <text evidence="1">The sequence shown here is derived from an EMBL/GenBank/DDBJ whole genome shotgun (WGS) entry which is preliminary data.</text>
</comment>
<organism evidence="1 2">
    <name type="scientific">Tannerella sp. oral taxon BU063 isolate Cell 2</name>
    <dbReference type="NCBI Taxonomy" id="1411148"/>
    <lineage>
        <taxon>Bacteria</taxon>
        <taxon>Pseudomonadati</taxon>
        <taxon>Bacteroidota</taxon>
        <taxon>Bacteroidia</taxon>
        <taxon>Bacteroidales</taxon>
        <taxon>Tannerellaceae</taxon>
        <taxon>Tannerella</taxon>
    </lineage>
</organism>
<evidence type="ECO:0008006" key="3">
    <source>
        <dbReference type="Google" id="ProtNLM"/>
    </source>
</evidence>
<dbReference type="SUPFAM" id="SSF143100">
    <property type="entry name" value="TTHA1013/TTHA0281-like"/>
    <property type="match status" value="1"/>
</dbReference>
<evidence type="ECO:0000313" key="2">
    <source>
        <dbReference type="Proteomes" id="UP000018837"/>
    </source>
</evidence>
<dbReference type="Proteomes" id="UP000018837">
    <property type="component" value="Unassembled WGS sequence"/>
</dbReference>
<dbReference type="EMBL" id="AYUF01000492">
    <property type="protein sequence ID" value="ETK01037.1"/>
    <property type="molecule type" value="Genomic_DNA"/>
</dbReference>
<dbReference type="AlphaFoldDB" id="W2C3I4"/>
<dbReference type="PATRIC" id="fig|1411148.3.peg.2000"/>
<evidence type="ECO:0000313" key="1">
    <source>
        <dbReference type="EMBL" id="ETK01037.1"/>
    </source>
</evidence>
<proteinExistence type="predicted"/>
<accession>W2C3I4</accession>